<feature type="coiled-coil region" evidence="1">
    <location>
        <begin position="130"/>
        <end position="174"/>
    </location>
</feature>
<accession>A0A1M6ESH7</accession>
<dbReference type="AlphaFoldDB" id="A0A1M6ESH7"/>
<organism evidence="2 3">
    <name type="scientific">Tangfeifania diversioriginum</name>
    <dbReference type="NCBI Taxonomy" id="1168035"/>
    <lineage>
        <taxon>Bacteria</taxon>
        <taxon>Pseudomonadati</taxon>
        <taxon>Bacteroidota</taxon>
        <taxon>Bacteroidia</taxon>
        <taxon>Marinilabiliales</taxon>
        <taxon>Prolixibacteraceae</taxon>
        <taxon>Tangfeifania</taxon>
    </lineage>
</organism>
<dbReference type="OrthoDB" id="1185854at2"/>
<evidence type="ECO:0000313" key="3">
    <source>
        <dbReference type="Proteomes" id="UP000184050"/>
    </source>
</evidence>
<gene>
    <name evidence="2" type="ORF">SAMN05444280_107102</name>
</gene>
<protein>
    <submittedName>
        <fullName evidence="2">Uncharacterized protein</fullName>
    </submittedName>
</protein>
<evidence type="ECO:0000313" key="2">
    <source>
        <dbReference type="EMBL" id="SHI88355.1"/>
    </source>
</evidence>
<reference evidence="2 3" key="1">
    <citation type="submission" date="2016-11" db="EMBL/GenBank/DDBJ databases">
        <authorList>
            <person name="Jaros S."/>
            <person name="Januszkiewicz K."/>
            <person name="Wedrychowicz H."/>
        </authorList>
    </citation>
    <scope>NUCLEOTIDE SEQUENCE [LARGE SCALE GENOMIC DNA]</scope>
    <source>
        <strain evidence="2 3">DSM 27063</strain>
    </source>
</reference>
<name>A0A1M6ESH7_9BACT</name>
<dbReference type="EMBL" id="FQZE01000007">
    <property type="protein sequence ID" value="SHI88355.1"/>
    <property type="molecule type" value="Genomic_DNA"/>
</dbReference>
<dbReference type="RefSeq" id="WP_073167394.1">
    <property type="nucleotide sequence ID" value="NZ_FQZE01000007.1"/>
</dbReference>
<evidence type="ECO:0000256" key="1">
    <source>
        <dbReference type="SAM" id="Coils"/>
    </source>
</evidence>
<sequence>MKITYLTITAIFLIANLLAQDQELEEKLDFLKENTVPVKDKRTEYRQTFSYDPENYLLLSISIVDSRKGEEIIMSVNAIDINPFLVKFEPSKEVVEITAGTNGGRDLVKVVEDGEIQNYDDELVFYASGIEEARQLADALKAVAEYAKDNSESLISVSNDKQTLLNEIDNAIQEVKVNDDVYVQEFSFDSENNNIVTFKISNATGDEVEQFTVNIADLNLHKIDFETDREEVVIPVVTKGERDLIAYTENGETGNYTNELELKVNSIEEARMLEAQLEALVALAEKEETVDYSSFSYQQCLDILQNNIGQVVINQDAYDQEFEISPDNDLVFIYTLNDVSEGEKYEYVVNAADFGKVPVNFDTDKNSVLIELKTAGDRELIRVTENNEDVDYESEMKIRSPDVETAREVAAVFSRFNQLALEKMEKSVAFPDVSEAENYVLSAVADVVVETDTYQQSLEKGSSECLLKYNLTDVSDDTRYVYEFNLKDVDVNKIHFETDGAEALVTIQIKGENDLVQVYENGEADDFTDEFQIKAKDLEQARKLETAFKMMTESCMEN</sequence>
<proteinExistence type="predicted"/>
<keyword evidence="1" id="KW-0175">Coiled coil</keyword>
<keyword evidence="3" id="KW-1185">Reference proteome</keyword>
<dbReference type="Proteomes" id="UP000184050">
    <property type="component" value="Unassembled WGS sequence"/>
</dbReference>
<dbReference type="STRING" id="1168035.SAMN05444280_107102"/>